<dbReference type="GO" id="GO:0009535">
    <property type="term" value="C:chloroplast thylakoid membrane"/>
    <property type="evidence" value="ECO:0007669"/>
    <property type="project" value="TreeGrafter"/>
</dbReference>
<protein>
    <recommendedName>
        <fullName evidence="9">RRM domain-containing protein</fullName>
    </recommendedName>
</protein>
<name>A0A8T3AXR8_DENNO</name>
<dbReference type="SMR" id="A0A8T3AXR8"/>
<keyword evidence="3" id="KW-0934">Plastid</keyword>
<dbReference type="Proteomes" id="UP000829196">
    <property type="component" value="Unassembled WGS sequence"/>
</dbReference>
<comment type="caution">
    <text evidence="10">The sequence shown here is derived from an EMBL/GenBank/DDBJ whole genome shotgun (WGS) entry which is preliminary data.</text>
</comment>
<keyword evidence="7" id="KW-0687">Ribonucleoprotein</keyword>
<sequence>MAATAAVSISLFYSCTSRRHLLSIPVLKFTGPRFPLSSAVDHFTDQLSVAYVQNRRNLLKITAAMTQGEVETETEVAQAEAMARLQNTKLYFGNLPYNCDSEQLAGVIQQHASPEMIEVLYDKETGRSRGFAVVTMSSIQDCEAVISNLNGFEYDGRTLRVKFSDKSKPRGPLYVESEFKLFVGNLCWSVTSEALKQVFKDYGNLVSARVIYDGESGRSRGFGFVCFSTKEEMDSAMESLNGLELEGRALRISLALGKKT</sequence>
<reference evidence="10" key="1">
    <citation type="journal article" date="2022" name="Front. Genet.">
        <title>Chromosome-Scale Assembly of the Dendrobium nobile Genome Provides Insights Into the Molecular Mechanism of the Biosynthesis of the Medicinal Active Ingredient of Dendrobium.</title>
        <authorList>
            <person name="Xu Q."/>
            <person name="Niu S.-C."/>
            <person name="Li K.-L."/>
            <person name="Zheng P.-J."/>
            <person name="Zhang X.-J."/>
            <person name="Jia Y."/>
            <person name="Liu Y."/>
            <person name="Niu Y.-X."/>
            <person name="Yu L.-H."/>
            <person name="Chen D.-F."/>
            <person name="Zhang G.-Q."/>
        </authorList>
    </citation>
    <scope>NUCLEOTIDE SEQUENCE</scope>
    <source>
        <tissue evidence="10">Leaf</tissue>
    </source>
</reference>
<dbReference type="CDD" id="cd21608">
    <property type="entry name" value="RRM2_NsCP33_like"/>
    <property type="match status" value="1"/>
</dbReference>
<dbReference type="GO" id="GO:1990904">
    <property type="term" value="C:ribonucleoprotein complex"/>
    <property type="evidence" value="ECO:0007669"/>
    <property type="project" value="UniProtKB-KW"/>
</dbReference>
<evidence type="ECO:0000256" key="5">
    <source>
        <dbReference type="ARBA" id="ARBA00022737"/>
    </source>
</evidence>
<evidence type="ECO:0000256" key="8">
    <source>
        <dbReference type="PROSITE-ProRule" id="PRU00176"/>
    </source>
</evidence>
<comment type="subcellular location">
    <subcellularLocation>
        <location evidence="1">Plastid</location>
        <location evidence="1">Chloroplast</location>
    </subcellularLocation>
</comment>
<evidence type="ECO:0000256" key="2">
    <source>
        <dbReference type="ARBA" id="ARBA00022528"/>
    </source>
</evidence>
<gene>
    <name evidence="10" type="ORF">KFK09_018685</name>
</gene>
<evidence type="ECO:0000313" key="10">
    <source>
        <dbReference type="EMBL" id="KAI0500472.1"/>
    </source>
</evidence>
<dbReference type="PROSITE" id="PS50102">
    <property type="entry name" value="RRM"/>
    <property type="match status" value="2"/>
</dbReference>
<keyword evidence="11" id="KW-1185">Reference proteome</keyword>
<proteinExistence type="predicted"/>
<evidence type="ECO:0000256" key="6">
    <source>
        <dbReference type="ARBA" id="ARBA00022884"/>
    </source>
</evidence>
<feature type="domain" description="RRM" evidence="9">
    <location>
        <begin position="179"/>
        <end position="257"/>
    </location>
</feature>
<keyword evidence="5" id="KW-0677">Repeat</keyword>
<evidence type="ECO:0000256" key="4">
    <source>
        <dbReference type="ARBA" id="ARBA00022664"/>
    </source>
</evidence>
<dbReference type="SMART" id="SM00360">
    <property type="entry name" value="RRM"/>
    <property type="match status" value="2"/>
</dbReference>
<dbReference type="GO" id="GO:0006397">
    <property type="term" value="P:mRNA processing"/>
    <property type="evidence" value="ECO:0007669"/>
    <property type="project" value="UniProtKB-KW"/>
</dbReference>
<keyword evidence="6 8" id="KW-0694">RNA-binding</keyword>
<dbReference type="InterPro" id="IPR035979">
    <property type="entry name" value="RBD_domain_sf"/>
</dbReference>
<dbReference type="InterPro" id="IPR000504">
    <property type="entry name" value="RRM_dom"/>
</dbReference>
<dbReference type="EMBL" id="JAGYWB010000013">
    <property type="protein sequence ID" value="KAI0500472.1"/>
    <property type="molecule type" value="Genomic_DNA"/>
</dbReference>
<dbReference type="Pfam" id="PF00076">
    <property type="entry name" value="RRM_1"/>
    <property type="match status" value="2"/>
</dbReference>
<evidence type="ECO:0000256" key="1">
    <source>
        <dbReference type="ARBA" id="ARBA00004229"/>
    </source>
</evidence>
<organism evidence="10 11">
    <name type="scientific">Dendrobium nobile</name>
    <name type="common">Orchid</name>
    <dbReference type="NCBI Taxonomy" id="94219"/>
    <lineage>
        <taxon>Eukaryota</taxon>
        <taxon>Viridiplantae</taxon>
        <taxon>Streptophyta</taxon>
        <taxon>Embryophyta</taxon>
        <taxon>Tracheophyta</taxon>
        <taxon>Spermatophyta</taxon>
        <taxon>Magnoliopsida</taxon>
        <taxon>Liliopsida</taxon>
        <taxon>Asparagales</taxon>
        <taxon>Orchidaceae</taxon>
        <taxon>Epidendroideae</taxon>
        <taxon>Malaxideae</taxon>
        <taxon>Dendrobiinae</taxon>
        <taxon>Dendrobium</taxon>
    </lineage>
</organism>
<keyword evidence="4" id="KW-0507">mRNA processing</keyword>
<feature type="domain" description="RRM" evidence="9">
    <location>
        <begin position="88"/>
        <end position="166"/>
    </location>
</feature>
<evidence type="ECO:0000256" key="7">
    <source>
        <dbReference type="ARBA" id="ARBA00023274"/>
    </source>
</evidence>
<dbReference type="InterPro" id="IPR012677">
    <property type="entry name" value="Nucleotide-bd_a/b_plait_sf"/>
</dbReference>
<dbReference type="InterPro" id="IPR050502">
    <property type="entry name" value="Euk_RNA-bind_prot"/>
</dbReference>
<dbReference type="GO" id="GO:1901259">
    <property type="term" value="P:chloroplast rRNA processing"/>
    <property type="evidence" value="ECO:0007669"/>
    <property type="project" value="TreeGrafter"/>
</dbReference>
<evidence type="ECO:0000313" key="11">
    <source>
        <dbReference type="Proteomes" id="UP000829196"/>
    </source>
</evidence>
<dbReference type="SUPFAM" id="SSF54928">
    <property type="entry name" value="RNA-binding domain, RBD"/>
    <property type="match status" value="1"/>
</dbReference>
<dbReference type="Gene3D" id="3.30.70.330">
    <property type="match status" value="2"/>
</dbReference>
<dbReference type="AlphaFoldDB" id="A0A8T3AXR8"/>
<dbReference type="InterPro" id="IPR048289">
    <property type="entry name" value="RRM2_NsCP33-like"/>
</dbReference>
<dbReference type="FunFam" id="3.30.70.330:FF:000361">
    <property type="entry name" value="28 kDa ribonucleoprotein, chloroplastic"/>
    <property type="match status" value="1"/>
</dbReference>
<dbReference type="OrthoDB" id="439808at2759"/>
<accession>A0A8T3AXR8</accession>
<dbReference type="PANTHER" id="PTHR48025">
    <property type="entry name" value="OS02G0815200 PROTEIN"/>
    <property type="match status" value="1"/>
</dbReference>
<dbReference type="PANTHER" id="PTHR48025:SF9">
    <property type="entry name" value="OS02G0815200 PROTEIN"/>
    <property type="match status" value="1"/>
</dbReference>
<evidence type="ECO:0000256" key="3">
    <source>
        <dbReference type="ARBA" id="ARBA00022640"/>
    </source>
</evidence>
<keyword evidence="2" id="KW-0150">Chloroplast</keyword>
<dbReference type="GO" id="GO:0003729">
    <property type="term" value="F:mRNA binding"/>
    <property type="evidence" value="ECO:0007669"/>
    <property type="project" value="TreeGrafter"/>
</dbReference>
<evidence type="ECO:0000259" key="9">
    <source>
        <dbReference type="PROSITE" id="PS50102"/>
    </source>
</evidence>